<keyword evidence="8" id="KW-0223">Dioxygenase</keyword>
<comment type="catalytic activity">
    <reaction evidence="19">
        <text>an N(6)-methyladenosine in mRNA + 2-oxoglutarate + O2 = an adenosine in mRNA + formaldehyde + succinate + CO2</text>
        <dbReference type="Rhea" id="RHEA:49520"/>
        <dbReference type="Rhea" id="RHEA-COMP:12414"/>
        <dbReference type="Rhea" id="RHEA-COMP:12417"/>
        <dbReference type="ChEBI" id="CHEBI:15379"/>
        <dbReference type="ChEBI" id="CHEBI:16526"/>
        <dbReference type="ChEBI" id="CHEBI:16810"/>
        <dbReference type="ChEBI" id="CHEBI:16842"/>
        <dbReference type="ChEBI" id="CHEBI:30031"/>
        <dbReference type="ChEBI" id="CHEBI:74411"/>
        <dbReference type="ChEBI" id="CHEBI:74449"/>
        <dbReference type="EC" id="1.14.11.53"/>
    </reaction>
</comment>
<feature type="compositionally biased region" description="Basic and acidic residues" evidence="23">
    <location>
        <begin position="670"/>
        <end position="684"/>
    </location>
</feature>
<dbReference type="GO" id="GO:0016607">
    <property type="term" value="C:nuclear speck"/>
    <property type="evidence" value="ECO:0007669"/>
    <property type="project" value="UniProtKB-SubCell"/>
</dbReference>
<keyword evidence="6" id="KW-0963">Cytoplasm</keyword>
<evidence type="ECO:0000256" key="22">
    <source>
        <dbReference type="ARBA" id="ARBA00049565"/>
    </source>
</evidence>
<dbReference type="GO" id="GO:0005737">
    <property type="term" value="C:cytoplasm"/>
    <property type="evidence" value="ECO:0007669"/>
    <property type="project" value="UniProtKB-SubCell"/>
</dbReference>
<protein>
    <recommendedName>
        <fullName evidence="5">Alpha-ketoglutarate-dependent dioxygenase FTO</fullName>
        <ecNumber evidence="4">1.14.11.53</ecNumber>
    </recommendedName>
    <alternativeName>
        <fullName evidence="12">U6 small nuclear RNA (2'-O-methyladenosine-N(6)-)-demethylase FTO</fullName>
    </alternativeName>
    <alternativeName>
        <fullName evidence="13">U6 small nuclear RNA N(6)-methyladenosine-demethylase FTO</fullName>
    </alternativeName>
    <alternativeName>
        <fullName evidence="15">mRNA (2'-O-methyladenosine-N(6)-)-demethylase FTO</fullName>
    </alternativeName>
    <alternativeName>
        <fullName evidence="16">mRNA N(6)-methyladenosine demethylase FTO</fullName>
    </alternativeName>
    <alternativeName>
        <fullName evidence="14">tRNA N1-methyl adenine demethylase FTO</fullName>
    </alternativeName>
</protein>
<comment type="catalytic activity">
    <reaction evidence="21">
        <text>N(6)-methyladenosine in U6 snRNA + 2-oxoglutarate + O2 = adenosine in U6 snRNA + formaldehyde + succinate + CO2</text>
        <dbReference type="Rhea" id="RHEA:57900"/>
        <dbReference type="Rhea" id="RHEA-COMP:13573"/>
        <dbReference type="Rhea" id="RHEA-COMP:13574"/>
        <dbReference type="ChEBI" id="CHEBI:15379"/>
        <dbReference type="ChEBI" id="CHEBI:16526"/>
        <dbReference type="ChEBI" id="CHEBI:16810"/>
        <dbReference type="ChEBI" id="CHEBI:16842"/>
        <dbReference type="ChEBI" id="CHEBI:30031"/>
        <dbReference type="ChEBI" id="CHEBI:74411"/>
        <dbReference type="ChEBI" id="CHEBI:74449"/>
    </reaction>
</comment>
<evidence type="ECO:0000256" key="15">
    <source>
        <dbReference type="ARBA" id="ARBA00032169"/>
    </source>
</evidence>
<feature type="region of interest" description="Disordered" evidence="23">
    <location>
        <begin position="263"/>
        <end position="288"/>
    </location>
</feature>
<feature type="compositionally biased region" description="Polar residues" evidence="23">
    <location>
        <begin position="273"/>
        <end position="288"/>
    </location>
</feature>
<feature type="domain" description="Alpha-ketoglutarate-dependent dioxygenase FTO catalytic" evidence="24">
    <location>
        <begin position="70"/>
        <end position="414"/>
    </location>
</feature>
<dbReference type="InterPro" id="IPR038413">
    <property type="entry name" value="FTO_C_sf"/>
</dbReference>
<evidence type="ECO:0000259" key="24">
    <source>
        <dbReference type="SMART" id="SM01223"/>
    </source>
</evidence>
<dbReference type="InterPro" id="IPR037151">
    <property type="entry name" value="AlkB-like_sf"/>
</dbReference>
<dbReference type="GO" id="GO:1990931">
    <property type="term" value="F:mRNA N6-methyladenosine dioxygenase activity"/>
    <property type="evidence" value="ECO:0007669"/>
    <property type="project" value="UniProtKB-EC"/>
</dbReference>
<feature type="region of interest" description="Disordered" evidence="23">
    <location>
        <begin position="648"/>
        <end position="688"/>
    </location>
</feature>
<evidence type="ECO:0000256" key="1">
    <source>
        <dbReference type="ARBA" id="ARBA00004324"/>
    </source>
</evidence>
<evidence type="ECO:0000256" key="4">
    <source>
        <dbReference type="ARBA" id="ARBA00012931"/>
    </source>
</evidence>
<sequence length="879" mass="97692">MGKMGKSGSKRKQQRAAAATTTTVSLDQTVQTTKPNREQGGDIVLLPQEFPPHLPKPPRGSFLRDEAPYRDSFGEALSGPYEGFAVDDAKELSLPCEGDNTGIHEEIVLSSLETMEGEGIFRTDVTQPFGLGTKCAKTYVTRCLVGERGTTYKYLGLRMFAHPWTDGSEEAADDRGGKKRKRRKRAQGCDAKVDQLNQAFDEAKTTSTIQELGKSLTMRTANHLRDLDQRRRQRRAPATRGRPNFDICLINRMESSPDLKPYNFGVGEHNNKSSRSGKNEGNGTKTSVSWHADSSLEHYSTIAVYQTLLGGCRTGNDKSKSKATKKNSDEGKWWVALRVAHHSEGPQASQRRRGSTTEASIVEDTPPIAVSLPSGSAYYLLDDFNHHHQHTVLTTGDAATAGVRYSCTFRLLRDSHNVRDWIDRGNAAIRQFHKKGPKLWRSEQLLLTEIESEWIRQFYIQGTGHHKLLWEPYWKNPMKELLSIWSQLEARTKQTMDLLRAAAEGKCGLDAGNGTETKPTKAERKARDRRRKALGTIRDLVSRIHIHNDDETVTELYLPFAELLEARAAMRELWGKREKDHVFHEMPPDCRPMEVPLRFGDQTAAHRSSGAAERDGSTGNSPLPASPAELRELAKQLARCGKAYREGNAALLPPPWDTDERKPPSPTPSIEKKDGSPRDHHAKPMDWPGWDADGTTFGLELQQPWAGFVANGKKAIDVRSYALPPALLGKKVMIIESASGRAGVSALGNRLRLTGGGTTRVIGWCVFSSVKAYETGAAFRADERLHLVAPDNPYGWKDGTTKNAFGWVVGEHHRFGESSPAPSGAAAMGSGIRRFRSLFQLAAEEGVEPNPAREKKNNSKRSSATRKKKPNGRKKRKRF</sequence>
<dbReference type="SUPFAM" id="SSF51197">
    <property type="entry name" value="Clavaminate synthase-like"/>
    <property type="match status" value="1"/>
</dbReference>
<feature type="compositionally biased region" description="Basic residues" evidence="23">
    <location>
        <begin position="177"/>
        <end position="186"/>
    </location>
</feature>
<evidence type="ECO:0000256" key="23">
    <source>
        <dbReference type="SAM" id="MobiDB-lite"/>
    </source>
</evidence>
<feature type="region of interest" description="Disordered" evidence="23">
    <location>
        <begin position="220"/>
        <end position="240"/>
    </location>
</feature>
<comment type="subcellular location">
    <subcellularLocation>
        <location evidence="2">Cytoplasm</location>
    </subcellularLocation>
    <subcellularLocation>
        <location evidence="1">Nucleus speckle</location>
    </subcellularLocation>
</comment>
<evidence type="ECO:0000256" key="5">
    <source>
        <dbReference type="ARBA" id="ARBA00013477"/>
    </source>
</evidence>
<keyword evidence="26" id="KW-1185">Reference proteome</keyword>
<reference evidence="25 26" key="1">
    <citation type="submission" date="2019-01" db="EMBL/GenBank/DDBJ databases">
        <authorList>
            <person name="Ferrante I. M."/>
        </authorList>
    </citation>
    <scope>NUCLEOTIDE SEQUENCE [LARGE SCALE GENOMIC DNA]</scope>
    <source>
        <strain evidence="25 26">B856</strain>
    </source>
</reference>
<keyword evidence="9" id="KW-0560">Oxidoreductase</keyword>
<feature type="compositionally biased region" description="Basic residues" evidence="23">
    <location>
        <begin position="863"/>
        <end position="879"/>
    </location>
</feature>
<evidence type="ECO:0000256" key="17">
    <source>
        <dbReference type="ARBA" id="ARBA00046452"/>
    </source>
</evidence>
<evidence type="ECO:0000256" key="13">
    <source>
        <dbReference type="ARBA" id="ARBA00030546"/>
    </source>
</evidence>
<accession>A0A448Z616</accession>
<evidence type="ECO:0000256" key="10">
    <source>
        <dbReference type="ARBA" id="ARBA00023004"/>
    </source>
</evidence>
<dbReference type="PANTHER" id="PTHR31291:SF2">
    <property type="entry name" value="ALPHA-KETOGLUTARATE-DEPENDENT DIOXYGENASE FTO"/>
    <property type="match status" value="1"/>
</dbReference>
<feature type="region of interest" description="Disordered" evidence="23">
    <location>
        <begin position="603"/>
        <end position="626"/>
    </location>
</feature>
<comment type="subunit">
    <text evidence="17">Monomer. May also exist as homodimer.</text>
</comment>
<dbReference type="Proteomes" id="UP000291116">
    <property type="component" value="Unassembled WGS sequence"/>
</dbReference>
<dbReference type="SUPFAM" id="SSF88697">
    <property type="entry name" value="PUA domain-like"/>
    <property type="match status" value="1"/>
</dbReference>
<dbReference type="InterPro" id="IPR015947">
    <property type="entry name" value="PUA-like_sf"/>
</dbReference>
<dbReference type="SMART" id="SM01223">
    <property type="entry name" value="FTO_NTD"/>
    <property type="match status" value="1"/>
</dbReference>
<evidence type="ECO:0000256" key="20">
    <source>
        <dbReference type="ARBA" id="ARBA00048582"/>
    </source>
</evidence>
<feature type="compositionally biased region" description="Polar residues" evidence="23">
    <location>
        <begin position="24"/>
        <end position="34"/>
    </location>
</feature>
<dbReference type="Pfam" id="PF12934">
    <property type="entry name" value="FTO_CTD"/>
    <property type="match status" value="2"/>
</dbReference>
<feature type="region of interest" description="Disordered" evidence="23">
    <location>
        <begin position="510"/>
        <end position="530"/>
    </location>
</feature>
<evidence type="ECO:0000256" key="3">
    <source>
        <dbReference type="ARBA" id="ARBA00006264"/>
    </source>
</evidence>
<evidence type="ECO:0000256" key="2">
    <source>
        <dbReference type="ARBA" id="ARBA00004496"/>
    </source>
</evidence>
<dbReference type="GO" id="GO:0042245">
    <property type="term" value="P:RNA repair"/>
    <property type="evidence" value="ECO:0007669"/>
    <property type="project" value="InterPro"/>
</dbReference>
<evidence type="ECO:0000256" key="6">
    <source>
        <dbReference type="ARBA" id="ARBA00022490"/>
    </source>
</evidence>
<dbReference type="EMBL" id="CAACVS010000126">
    <property type="protein sequence ID" value="VEU37468.1"/>
    <property type="molecule type" value="Genomic_DNA"/>
</dbReference>
<evidence type="ECO:0000256" key="21">
    <source>
        <dbReference type="ARBA" id="ARBA00049056"/>
    </source>
</evidence>
<dbReference type="InterPro" id="IPR024366">
    <property type="entry name" value="FTO_C"/>
</dbReference>
<dbReference type="InterPro" id="IPR024367">
    <property type="entry name" value="FTO_cat_dom"/>
</dbReference>
<proteinExistence type="inferred from homology"/>
<dbReference type="Gene3D" id="2.60.120.590">
    <property type="entry name" value="Alpha-ketoglutarate-dependent dioxygenase AlkB-like"/>
    <property type="match status" value="1"/>
</dbReference>
<dbReference type="AlphaFoldDB" id="A0A448Z616"/>
<keyword evidence="10" id="KW-0408">Iron</keyword>
<evidence type="ECO:0000313" key="25">
    <source>
        <dbReference type="EMBL" id="VEU37468.1"/>
    </source>
</evidence>
<keyword evidence="11" id="KW-0539">Nucleus</keyword>
<feature type="region of interest" description="Disordered" evidence="23">
    <location>
        <begin position="1"/>
        <end position="42"/>
    </location>
</feature>
<dbReference type="InterPro" id="IPR032868">
    <property type="entry name" value="FTO"/>
</dbReference>
<evidence type="ECO:0000256" key="8">
    <source>
        <dbReference type="ARBA" id="ARBA00022964"/>
    </source>
</evidence>
<comment type="catalytic activity">
    <reaction evidence="20">
        <text>a 5'-end (N(7)-methyl 5'-triphosphoguanosine)-(N(6),2'-O-dimethyladenosine) in U6 snRNA + 2-oxoglutarate + O2 = a 5'-end (N(7)-methyl 5'-triphosphoguanosine)-(2'-O-methyladenosine) in U6 snRNA + formaldehyde + succinate + CO2</text>
        <dbReference type="Rhea" id="RHEA:57904"/>
        <dbReference type="Rhea" id="RHEA-COMP:15030"/>
        <dbReference type="Rhea" id="RHEA-COMP:15031"/>
        <dbReference type="ChEBI" id="CHEBI:15379"/>
        <dbReference type="ChEBI" id="CHEBI:16526"/>
        <dbReference type="ChEBI" id="CHEBI:16810"/>
        <dbReference type="ChEBI" id="CHEBI:16842"/>
        <dbReference type="ChEBI" id="CHEBI:30031"/>
        <dbReference type="ChEBI" id="CHEBI:85958"/>
        <dbReference type="ChEBI" id="CHEBI:85959"/>
    </reaction>
</comment>
<evidence type="ECO:0000256" key="7">
    <source>
        <dbReference type="ARBA" id="ARBA00022723"/>
    </source>
</evidence>
<evidence type="ECO:0000256" key="16">
    <source>
        <dbReference type="ARBA" id="ARBA00032950"/>
    </source>
</evidence>
<dbReference type="EC" id="1.14.11.53" evidence="4"/>
<comment type="similarity">
    <text evidence="3">Belongs to the fto family.</text>
</comment>
<name>A0A448Z616_9STRA</name>
<evidence type="ECO:0000256" key="14">
    <source>
        <dbReference type="ARBA" id="ARBA00030557"/>
    </source>
</evidence>
<keyword evidence="7" id="KW-0479">Metal-binding</keyword>
<comment type="catalytic activity">
    <reaction evidence="18">
        <text>an N(1)-methyladenosine in tRNA + 2-oxoglutarate + O2 = an adenosine in tRNA + formaldehyde + succinate + CO2</text>
        <dbReference type="Rhea" id="RHEA:54576"/>
        <dbReference type="Rhea" id="RHEA-COMP:10242"/>
        <dbReference type="Rhea" id="RHEA-COMP:12312"/>
        <dbReference type="ChEBI" id="CHEBI:15379"/>
        <dbReference type="ChEBI" id="CHEBI:16526"/>
        <dbReference type="ChEBI" id="CHEBI:16810"/>
        <dbReference type="ChEBI" id="CHEBI:16842"/>
        <dbReference type="ChEBI" id="CHEBI:30031"/>
        <dbReference type="ChEBI" id="CHEBI:74411"/>
        <dbReference type="ChEBI" id="CHEBI:74491"/>
    </reaction>
</comment>
<evidence type="ECO:0000256" key="19">
    <source>
        <dbReference type="ARBA" id="ARBA00048158"/>
    </source>
</evidence>
<dbReference type="Gene3D" id="1.20.58.1470">
    <property type="entry name" value="FTO C-terminal domain"/>
    <property type="match status" value="1"/>
</dbReference>
<feature type="region of interest" description="Disordered" evidence="23">
    <location>
        <begin position="167"/>
        <end position="189"/>
    </location>
</feature>
<comment type="catalytic activity">
    <reaction evidence="22">
        <text>a 5'-end (N(7)-methyl 5'-triphosphoguanosine)-(N(6),2'-O-dimethyladenosine) in mRNA + 2-oxoglutarate + O2 = a 5'-end (N(7)-methyl 5'-triphosphoguanosine)-(2'-O-methyladenosine) in mRNA + formaldehyde + succinate + CO2</text>
        <dbReference type="Rhea" id="RHEA:57896"/>
        <dbReference type="Rhea" id="RHEA-COMP:11518"/>
        <dbReference type="Rhea" id="RHEA-COMP:11519"/>
        <dbReference type="ChEBI" id="CHEBI:15379"/>
        <dbReference type="ChEBI" id="CHEBI:16526"/>
        <dbReference type="ChEBI" id="CHEBI:16810"/>
        <dbReference type="ChEBI" id="CHEBI:16842"/>
        <dbReference type="ChEBI" id="CHEBI:30031"/>
        <dbReference type="ChEBI" id="CHEBI:85958"/>
        <dbReference type="ChEBI" id="CHEBI:85959"/>
    </reaction>
</comment>
<dbReference type="Pfam" id="PF12933">
    <property type="entry name" value="FTO_NTD"/>
    <property type="match status" value="1"/>
</dbReference>
<gene>
    <name evidence="25" type="ORF">PSNMU_V1.4_AUG-EV-PASAV3_0042870</name>
</gene>
<dbReference type="PANTHER" id="PTHR31291">
    <property type="entry name" value="ALPHA-KETOGLUTARATE-DEPENDENT DIOXYGENASE FTO"/>
    <property type="match status" value="1"/>
</dbReference>
<evidence type="ECO:0000256" key="12">
    <source>
        <dbReference type="ARBA" id="ARBA00030404"/>
    </source>
</evidence>
<evidence type="ECO:0000256" key="9">
    <source>
        <dbReference type="ARBA" id="ARBA00023002"/>
    </source>
</evidence>
<organism evidence="25 26">
    <name type="scientific">Pseudo-nitzschia multistriata</name>
    <dbReference type="NCBI Taxonomy" id="183589"/>
    <lineage>
        <taxon>Eukaryota</taxon>
        <taxon>Sar</taxon>
        <taxon>Stramenopiles</taxon>
        <taxon>Ochrophyta</taxon>
        <taxon>Bacillariophyta</taxon>
        <taxon>Bacillariophyceae</taxon>
        <taxon>Bacillariophycidae</taxon>
        <taxon>Bacillariales</taxon>
        <taxon>Bacillariaceae</taxon>
        <taxon>Pseudo-nitzschia</taxon>
    </lineage>
</organism>
<feature type="region of interest" description="Disordered" evidence="23">
    <location>
        <begin position="343"/>
        <end position="367"/>
    </location>
</feature>
<evidence type="ECO:0000256" key="11">
    <source>
        <dbReference type="ARBA" id="ARBA00023242"/>
    </source>
</evidence>
<dbReference type="OrthoDB" id="46257at2759"/>
<dbReference type="GO" id="GO:0006307">
    <property type="term" value="P:DNA alkylation repair"/>
    <property type="evidence" value="ECO:0007669"/>
    <property type="project" value="InterPro"/>
</dbReference>
<dbReference type="GO" id="GO:0046872">
    <property type="term" value="F:metal ion binding"/>
    <property type="evidence" value="ECO:0007669"/>
    <property type="project" value="UniProtKB-KW"/>
</dbReference>
<feature type="region of interest" description="Disordered" evidence="23">
    <location>
        <begin position="843"/>
        <end position="879"/>
    </location>
</feature>
<evidence type="ECO:0000313" key="26">
    <source>
        <dbReference type="Proteomes" id="UP000291116"/>
    </source>
</evidence>
<evidence type="ECO:0000256" key="18">
    <source>
        <dbReference type="ARBA" id="ARBA00047457"/>
    </source>
</evidence>
<dbReference type="GO" id="GO:0040014">
    <property type="term" value="P:regulation of multicellular organism growth"/>
    <property type="evidence" value="ECO:0007669"/>
    <property type="project" value="InterPro"/>
</dbReference>
<dbReference type="GO" id="GO:0035516">
    <property type="term" value="F:broad specificity oxidative DNA demethylase activity"/>
    <property type="evidence" value="ECO:0007669"/>
    <property type="project" value="InterPro"/>
</dbReference>